<evidence type="ECO:0000313" key="6">
    <source>
        <dbReference type="Proteomes" id="UP000823633"/>
    </source>
</evidence>
<keyword evidence="3" id="KW-1133">Transmembrane helix</keyword>
<organism evidence="5 6">
    <name type="scientific">Candidatus Aphodenecus pullistercoris</name>
    <dbReference type="NCBI Taxonomy" id="2840669"/>
    <lineage>
        <taxon>Bacteria</taxon>
        <taxon>Pseudomonadati</taxon>
        <taxon>Spirochaetota</taxon>
        <taxon>Spirochaetia</taxon>
        <taxon>Spirochaetales</taxon>
        <taxon>Candidatus Aphodenecus</taxon>
    </lineage>
</organism>
<dbReference type="InterPro" id="IPR039532">
    <property type="entry name" value="TetR_C_Firmicutes"/>
</dbReference>
<dbReference type="PROSITE" id="PS50977">
    <property type="entry name" value="HTH_TETR_2"/>
    <property type="match status" value="1"/>
</dbReference>
<evidence type="ECO:0000256" key="2">
    <source>
        <dbReference type="PROSITE-ProRule" id="PRU00335"/>
    </source>
</evidence>
<feature type="transmembrane region" description="Helical" evidence="3">
    <location>
        <begin position="133"/>
        <end position="150"/>
    </location>
</feature>
<proteinExistence type="predicted"/>
<keyword evidence="1 2" id="KW-0238">DNA-binding</keyword>
<dbReference type="InterPro" id="IPR009057">
    <property type="entry name" value="Homeodomain-like_sf"/>
</dbReference>
<dbReference type="AlphaFoldDB" id="A0A9D9E8X5"/>
<dbReference type="InterPro" id="IPR001647">
    <property type="entry name" value="HTH_TetR"/>
</dbReference>
<evidence type="ECO:0000259" key="4">
    <source>
        <dbReference type="PROSITE" id="PS50977"/>
    </source>
</evidence>
<protein>
    <submittedName>
        <fullName evidence="5">TetR/AcrR family transcriptional regulator C-terminal domain-containing protein</fullName>
    </submittedName>
</protein>
<evidence type="ECO:0000313" key="5">
    <source>
        <dbReference type="EMBL" id="MBO8443481.1"/>
    </source>
</evidence>
<gene>
    <name evidence="5" type="ORF">IAC42_06950</name>
</gene>
<evidence type="ECO:0000256" key="3">
    <source>
        <dbReference type="SAM" id="Phobius"/>
    </source>
</evidence>
<dbReference type="Pfam" id="PF00440">
    <property type="entry name" value="TetR_N"/>
    <property type="match status" value="1"/>
</dbReference>
<keyword evidence="3" id="KW-0812">Transmembrane</keyword>
<accession>A0A9D9E8X5</accession>
<dbReference type="EMBL" id="JADIMU010000045">
    <property type="protein sequence ID" value="MBO8443481.1"/>
    <property type="molecule type" value="Genomic_DNA"/>
</dbReference>
<dbReference type="Proteomes" id="UP000823633">
    <property type="component" value="Unassembled WGS sequence"/>
</dbReference>
<dbReference type="Gene3D" id="1.10.357.10">
    <property type="entry name" value="Tetracycline Repressor, domain 2"/>
    <property type="match status" value="1"/>
</dbReference>
<feature type="DNA-binding region" description="H-T-H motif" evidence="2">
    <location>
        <begin position="27"/>
        <end position="46"/>
    </location>
</feature>
<dbReference type="PANTHER" id="PTHR43479">
    <property type="entry name" value="ACREF/ENVCD OPERON REPRESSOR-RELATED"/>
    <property type="match status" value="1"/>
</dbReference>
<reference evidence="5" key="2">
    <citation type="journal article" date="2021" name="PeerJ">
        <title>Extensive microbial diversity within the chicken gut microbiome revealed by metagenomics and culture.</title>
        <authorList>
            <person name="Gilroy R."/>
            <person name="Ravi A."/>
            <person name="Getino M."/>
            <person name="Pursley I."/>
            <person name="Horton D.L."/>
            <person name="Alikhan N.F."/>
            <person name="Baker D."/>
            <person name="Gharbi K."/>
            <person name="Hall N."/>
            <person name="Watson M."/>
            <person name="Adriaenssens E.M."/>
            <person name="Foster-Nyarko E."/>
            <person name="Jarju S."/>
            <person name="Secka A."/>
            <person name="Antonio M."/>
            <person name="Oren A."/>
            <person name="Chaudhuri R.R."/>
            <person name="La Ragione R."/>
            <person name="Hildebrand F."/>
            <person name="Pallen M.J."/>
        </authorList>
    </citation>
    <scope>NUCLEOTIDE SEQUENCE</scope>
    <source>
        <strain evidence="5">11167</strain>
    </source>
</reference>
<comment type="caution">
    <text evidence="5">The sequence shown here is derived from an EMBL/GenBank/DDBJ whole genome shotgun (WGS) entry which is preliminary data.</text>
</comment>
<sequence>MSGKLTDESIRKTFMELLEQKSFSKITVKDISERVGINRQTFYYHYRDIVDLASSIIIDMCKDCFRPENDLSTCLMEIYDVMMREKPIVLNIVRSKNYDSLRLRLEPDIKRIMDGLVDRIPGTAMIPRQKRDFVVSYYAVAISSLVLRWIQEGMDVDRTFFHQLSLIIQTNLENTISILRG</sequence>
<name>A0A9D9E8X5_9SPIR</name>
<reference evidence="5" key="1">
    <citation type="submission" date="2020-10" db="EMBL/GenBank/DDBJ databases">
        <authorList>
            <person name="Gilroy R."/>
        </authorList>
    </citation>
    <scope>NUCLEOTIDE SEQUENCE</scope>
    <source>
        <strain evidence="5">11167</strain>
    </source>
</reference>
<evidence type="ECO:0000256" key="1">
    <source>
        <dbReference type="ARBA" id="ARBA00023125"/>
    </source>
</evidence>
<dbReference type="InterPro" id="IPR050624">
    <property type="entry name" value="HTH-type_Tx_Regulator"/>
</dbReference>
<dbReference type="SUPFAM" id="SSF46689">
    <property type="entry name" value="Homeodomain-like"/>
    <property type="match status" value="1"/>
</dbReference>
<dbReference type="PANTHER" id="PTHR43479:SF11">
    <property type="entry name" value="ACREF_ENVCD OPERON REPRESSOR-RELATED"/>
    <property type="match status" value="1"/>
</dbReference>
<feature type="domain" description="HTH tetR-type" evidence="4">
    <location>
        <begin position="4"/>
        <end position="64"/>
    </location>
</feature>
<dbReference type="GO" id="GO:0003677">
    <property type="term" value="F:DNA binding"/>
    <property type="evidence" value="ECO:0007669"/>
    <property type="project" value="UniProtKB-UniRule"/>
</dbReference>
<keyword evidence="3" id="KW-0472">Membrane</keyword>
<dbReference type="Pfam" id="PF14278">
    <property type="entry name" value="TetR_C_8"/>
    <property type="match status" value="1"/>
</dbReference>